<dbReference type="EMBL" id="LWMW01000102">
    <property type="protein sequence ID" value="KZX16011.1"/>
    <property type="molecule type" value="Genomic_DNA"/>
</dbReference>
<keyword evidence="2" id="KW-0328">Glycosyltransferase</keyword>
<dbReference type="InterPro" id="IPR001173">
    <property type="entry name" value="Glyco_trans_2-like"/>
</dbReference>
<evidence type="ECO:0000259" key="1">
    <source>
        <dbReference type="Pfam" id="PF00535"/>
    </source>
</evidence>
<gene>
    <name evidence="2" type="primary">tuaG</name>
    <name evidence="2" type="ORF">MBCUT_11470</name>
</gene>
<dbReference type="STRING" id="47311.MBCUT_11470"/>
<keyword evidence="2" id="KW-0808">Transferase</keyword>
<dbReference type="PANTHER" id="PTHR22916">
    <property type="entry name" value="GLYCOSYLTRANSFERASE"/>
    <property type="match status" value="1"/>
</dbReference>
<dbReference type="Pfam" id="PF00535">
    <property type="entry name" value="Glycos_transf_2"/>
    <property type="match status" value="1"/>
</dbReference>
<organism evidence="2 3">
    <name type="scientific">Methanobrevibacter cuticularis</name>
    <dbReference type="NCBI Taxonomy" id="47311"/>
    <lineage>
        <taxon>Archaea</taxon>
        <taxon>Methanobacteriati</taxon>
        <taxon>Methanobacteriota</taxon>
        <taxon>Methanomada group</taxon>
        <taxon>Methanobacteria</taxon>
        <taxon>Methanobacteriales</taxon>
        <taxon>Methanobacteriaceae</taxon>
        <taxon>Methanobrevibacter</taxon>
    </lineage>
</organism>
<dbReference type="CDD" id="cd00761">
    <property type="entry name" value="Glyco_tranf_GTA_type"/>
    <property type="match status" value="1"/>
</dbReference>
<dbReference type="EC" id="2.4.-.-" evidence="2"/>
<name>A0A166DW23_9EURY</name>
<dbReference type="RefSeq" id="WP_169805408.1">
    <property type="nucleotide sequence ID" value="NZ_LWMW01000102.1"/>
</dbReference>
<dbReference type="InterPro" id="IPR029044">
    <property type="entry name" value="Nucleotide-diphossugar_trans"/>
</dbReference>
<dbReference type="PATRIC" id="fig|47311.3.peg.1260"/>
<evidence type="ECO:0000313" key="3">
    <source>
        <dbReference type="Proteomes" id="UP000077275"/>
    </source>
</evidence>
<dbReference type="OrthoDB" id="46222at2157"/>
<sequence>MSYIKINKFKVSVIIPTFNAEDYLLDTVNSVINQSLGFENIELVIVDDCSTDGTKDIIKMLLSKYENIISVFLKKNTGSPSIPRNVGINTSSSDYVMFLDNDDIYYPEICEKLYKEIKETNVDLVICRNKLLIDNEYQNNKSFFDNYDEVIMIKNIYEMPEMMSYSYTGSDICNKIFKKERLIKNNIFFPEEILYEDFVFNIKYFLSSQGIVFLNNYYGYEHKIRSDSISYTFKEKNLLKQLSGLKKVFHILKNKKEFDVFKYELLAGWTKLFLLTELNKKCNLYFLNEVKKMYKSYSLFLKLKSVNLLTNILVNLMIKLFSVNVKIAYYFKVIVFEIFIIKMFKKFK</sequence>
<accession>A0A166DW23</accession>
<dbReference type="Proteomes" id="UP000077275">
    <property type="component" value="Unassembled WGS sequence"/>
</dbReference>
<dbReference type="SUPFAM" id="SSF53448">
    <property type="entry name" value="Nucleotide-diphospho-sugar transferases"/>
    <property type="match status" value="1"/>
</dbReference>
<keyword evidence="3" id="KW-1185">Reference proteome</keyword>
<dbReference type="AlphaFoldDB" id="A0A166DW23"/>
<dbReference type="GO" id="GO:0016757">
    <property type="term" value="F:glycosyltransferase activity"/>
    <property type="evidence" value="ECO:0007669"/>
    <property type="project" value="UniProtKB-KW"/>
</dbReference>
<proteinExistence type="predicted"/>
<protein>
    <submittedName>
        <fullName evidence="2">Putative teichuronic acid biosynthesis glycosyltransferase TuaG</fullName>
        <ecNumber evidence="2">2.4.-.-</ecNumber>
    </submittedName>
</protein>
<reference evidence="2 3" key="1">
    <citation type="submission" date="2016-04" db="EMBL/GenBank/DDBJ databases">
        <title>Genome sequence of Methanobrevibacter cuticularis DSM 11139.</title>
        <authorList>
            <person name="Poehlein A."/>
            <person name="Seedorf H."/>
            <person name="Daniel R."/>
        </authorList>
    </citation>
    <scope>NUCLEOTIDE SEQUENCE [LARGE SCALE GENOMIC DNA]</scope>
    <source>
        <strain evidence="2 3">DSM 11139</strain>
    </source>
</reference>
<evidence type="ECO:0000313" key="2">
    <source>
        <dbReference type="EMBL" id="KZX16011.1"/>
    </source>
</evidence>
<dbReference type="Gene3D" id="3.90.550.10">
    <property type="entry name" value="Spore Coat Polysaccharide Biosynthesis Protein SpsA, Chain A"/>
    <property type="match status" value="1"/>
</dbReference>
<comment type="caution">
    <text evidence="2">The sequence shown here is derived from an EMBL/GenBank/DDBJ whole genome shotgun (WGS) entry which is preliminary data.</text>
</comment>
<feature type="domain" description="Glycosyltransferase 2-like" evidence="1">
    <location>
        <begin position="12"/>
        <end position="142"/>
    </location>
</feature>